<feature type="region of interest" description="Disordered" evidence="1">
    <location>
        <begin position="46"/>
        <end position="81"/>
    </location>
</feature>
<organism evidence="2 3">
    <name type="scientific">Austropuccinia psidii MF-1</name>
    <dbReference type="NCBI Taxonomy" id="1389203"/>
    <lineage>
        <taxon>Eukaryota</taxon>
        <taxon>Fungi</taxon>
        <taxon>Dikarya</taxon>
        <taxon>Basidiomycota</taxon>
        <taxon>Pucciniomycotina</taxon>
        <taxon>Pucciniomycetes</taxon>
        <taxon>Pucciniales</taxon>
        <taxon>Sphaerophragmiaceae</taxon>
        <taxon>Austropuccinia</taxon>
    </lineage>
</organism>
<dbReference type="EMBL" id="AVOT02029339">
    <property type="protein sequence ID" value="MBW0522132.1"/>
    <property type="molecule type" value="Genomic_DNA"/>
</dbReference>
<sequence>MVQALDREKQIRFEDESWDAVLKQVKVESVKEVLNQLKTISEAFNPPRRNWNNNKEKIFPQNNHPYKQRNPLPPFSSSYQPYIPAQMAPRTQLQCAYCKEEGDLATRCTHLAEDLDRRIVRTQGSSSLFPN</sequence>
<gene>
    <name evidence="2" type="ORF">O181_061847</name>
</gene>
<evidence type="ECO:0000313" key="2">
    <source>
        <dbReference type="EMBL" id="MBW0522132.1"/>
    </source>
</evidence>
<evidence type="ECO:0000313" key="3">
    <source>
        <dbReference type="Proteomes" id="UP000765509"/>
    </source>
</evidence>
<evidence type="ECO:0000256" key="1">
    <source>
        <dbReference type="SAM" id="MobiDB-lite"/>
    </source>
</evidence>
<accession>A0A9Q3HZT7</accession>
<reference evidence="2" key="1">
    <citation type="submission" date="2021-03" db="EMBL/GenBank/DDBJ databases">
        <title>Draft genome sequence of rust myrtle Austropuccinia psidii MF-1, a brazilian biotype.</title>
        <authorList>
            <person name="Quecine M.C."/>
            <person name="Pachon D.M.R."/>
            <person name="Bonatelli M.L."/>
            <person name="Correr F.H."/>
            <person name="Franceschini L.M."/>
            <person name="Leite T.F."/>
            <person name="Margarido G.R.A."/>
            <person name="Almeida C.A."/>
            <person name="Ferrarezi J.A."/>
            <person name="Labate C.A."/>
        </authorList>
    </citation>
    <scope>NUCLEOTIDE SEQUENCE</scope>
    <source>
        <strain evidence="2">MF-1</strain>
    </source>
</reference>
<keyword evidence="3" id="KW-1185">Reference proteome</keyword>
<protein>
    <submittedName>
        <fullName evidence="2">Uncharacterized protein</fullName>
    </submittedName>
</protein>
<dbReference type="Proteomes" id="UP000765509">
    <property type="component" value="Unassembled WGS sequence"/>
</dbReference>
<proteinExistence type="predicted"/>
<comment type="caution">
    <text evidence="2">The sequence shown here is derived from an EMBL/GenBank/DDBJ whole genome shotgun (WGS) entry which is preliminary data.</text>
</comment>
<name>A0A9Q3HZT7_9BASI</name>
<dbReference type="AlphaFoldDB" id="A0A9Q3HZT7"/>